<accession>A0A319E959</accession>
<name>A0A319E959_ASPSB</name>
<dbReference type="EMBL" id="KZ826350">
    <property type="protein sequence ID" value="PYI06371.1"/>
    <property type="molecule type" value="Genomic_DNA"/>
</dbReference>
<dbReference type="Proteomes" id="UP000248423">
    <property type="component" value="Unassembled WGS sequence"/>
</dbReference>
<organism evidence="1 2">
    <name type="scientific">Aspergillus sclerotiicarbonarius (strain CBS 121057 / IBT 28362)</name>
    <dbReference type="NCBI Taxonomy" id="1448318"/>
    <lineage>
        <taxon>Eukaryota</taxon>
        <taxon>Fungi</taxon>
        <taxon>Dikarya</taxon>
        <taxon>Ascomycota</taxon>
        <taxon>Pezizomycotina</taxon>
        <taxon>Eurotiomycetes</taxon>
        <taxon>Eurotiomycetidae</taxon>
        <taxon>Eurotiales</taxon>
        <taxon>Aspergillaceae</taxon>
        <taxon>Aspergillus</taxon>
        <taxon>Aspergillus subgen. Circumdati</taxon>
    </lineage>
</organism>
<sequence>MLLVTASRCILPPIAPLTVFPTDVIAASIPTMNPIIGSHFPASQRHRARGVHLIPKVAPVVDDAQCRGGPGAP</sequence>
<evidence type="ECO:0000313" key="1">
    <source>
        <dbReference type="EMBL" id="PYI06371.1"/>
    </source>
</evidence>
<dbReference type="AlphaFoldDB" id="A0A319E959"/>
<gene>
    <name evidence="1" type="ORF">BO78DRAFT_119015</name>
</gene>
<evidence type="ECO:0000313" key="2">
    <source>
        <dbReference type="Proteomes" id="UP000248423"/>
    </source>
</evidence>
<keyword evidence="2" id="KW-1185">Reference proteome</keyword>
<proteinExistence type="predicted"/>
<protein>
    <submittedName>
        <fullName evidence="1">Uncharacterized protein</fullName>
    </submittedName>
</protein>
<dbReference type="VEuPathDB" id="FungiDB:BO78DRAFT_119015"/>
<reference evidence="1 2" key="1">
    <citation type="submission" date="2018-02" db="EMBL/GenBank/DDBJ databases">
        <title>The genomes of Aspergillus section Nigri reveals drivers in fungal speciation.</title>
        <authorList>
            <consortium name="DOE Joint Genome Institute"/>
            <person name="Vesth T.C."/>
            <person name="Nybo J."/>
            <person name="Theobald S."/>
            <person name="Brandl J."/>
            <person name="Frisvad J.C."/>
            <person name="Nielsen K.F."/>
            <person name="Lyhne E.K."/>
            <person name="Kogle M.E."/>
            <person name="Kuo A."/>
            <person name="Riley R."/>
            <person name="Clum A."/>
            <person name="Nolan M."/>
            <person name="Lipzen A."/>
            <person name="Salamov A."/>
            <person name="Henrissat B."/>
            <person name="Wiebenga A."/>
            <person name="De vries R.P."/>
            <person name="Grigoriev I.V."/>
            <person name="Mortensen U.H."/>
            <person name="Andersen M.R."/>
            <person name="Baker S.E."/>
        </authorList>
    </citation>
    <scope>NUCLEOTIDE SEQUENCE [LARGE SCALE GENOMIC DNA]</scope>
    <source>
        <strain evidence="1 2">CBS 121057</strain>
    </source>
</reference>